<evidence type="ECO:0000256" key="5">
    <source>
        <dbReference type="ARBA" id="ARBA00022989"/>
    </source>
</evidence>
<evidence type="ECO:0000256" key="2">
    <source>
        <dbReference type="ARBA" id="ARBA00009298"/>
    </source>
</evidence>
<reference evidence="10" key="1">
    <citation type="submission" date="2023-02" db="EMBL/GenBank/DDBJ databases">
        <title>A novel hydrolase synthesized by Rhodococcus erythropolis HQ is responsible for the detoxification of Zearalenone.</title>
        <authorList>
            <person name="Hu J."/>
            <person name="Xu J."/>
        </authorList>
    </citation>
    <scope>NUCLEOTIDE SEQUENCE</scope>
    <source>
        <strain evidence="10">HQ</strain>
    </source>
</reference>
<dbReference type="InterPro" id="IPR048640">
    <property type="entry name" value="MgtC-like_C"/>
</dbReference>
<dbReference type="Pfam" id="PF21770">
    <property type="entry name" value="MgtC_SapB_C"/>
    <property type="match status" value="1"/>
</dbReference>
<dbReference type="EMBL" id="JARDXE010000001">
    <property type="protein sequence ID" value="MDE8643362.1"/>
    <property type="molecule type" value="Genomic_DNA"/>
</dbReference>
<comment type="caution">
    <text evidence="10">The sequence shown here is derived from an EMBL/GenBank/DDBJ whole genome shotgun (WGS) entry which is preliminary data.</text>
</comment>
<dbReference type="RefSeq" id="WP_275231304.1">
    <property type="nucleotide sequence ID" value="NZ_JARDXE010000001.1"/>
</dbReference>
<proteinExistence type="inferred from homology"/>
<evidence type="ECO:0000313" key="11">
    <source>
        <dbReference type="Proteomes" id="UP001217325"/>
    </source>
</evidence>
<keyword evidence="6 7" id="KW-0472">Membrane</keyword>
<dbReference type="Proteomes" id="UP001217325">
    <property type="component" value="Unassembled WGS sequence"/>
</dbReference>
<dbReference type="PANTHER" id="PTHR33778:SF3">
    <property type="entry name" value="PROTEIN MGTC"/>
    <property type="match status" value="1"/>
</dbReference>
<accession>A0AAW6LEB9</accession>
<evidence type="ECO:0000256" key="7">
    <source>
        <dbReference type="SAM" id="Phobius"/>
    </source>
</evidence>
<dbReference type="Pfam" id="PF02308">
    <property type="entry name" value="MgtC"/>
    <property type="match status" value="1"/>
</dbReference>
<keyword evidence="4 7" id="KW-0812">Transmembrane</keyword>
<evidence type="ECO:0000256" key="4">
    <source>
        <dbReference type="ARBA" id="ARBA00022692"/>
    </source>
</evidence>
<protein>
    <submittedName>
        <fullName evidence="10">MgtC/SapB family protein</fullName>
    </submittedName>
</protein>
<sequence length="234" mass="24832">MEIHVILVRIALGLVLGAAVGIERQWRARMAGLRTNALVSLGATLFVIMGAYGFQGPDADPTRVAAQIVSGIGFLGAGVIMKQGASVTGLNTAATLWATAAVGALAGGGMYWVAVFGAGAIMLANTLLRPLGRMMDHQPARTGREEPPADYTFEVTCHGDAEAHIRGLTVQSISRPEFQLRSVQSFDISDSDRVRVVAELAAAERDDGLLESAVSRLSLEPLVTHVRWEVEPSK</sequence>
<keyword evidence="5 7" id="KW-1133">Transmembrane helix</keyword>
<evidence type="ECO:0000259" key="8">
    <source>
        <dbReference type="Pfam" id="PF02308"/>
    </source>
</evidence>
<evidence type="ECO:0000256" key="3">
    <source>
        <dbReference type="ARBA" id="ARBA00022475"/>
    </source>
</evidence>
<evidence type="ECO:0000256" key="1">
    <source>
        <dbReference type="ARBA" id="ARBA00004651"/>
    </source>
</evidence>
<feature type="domain" description="MgtC-like C-terminal" evidence="9">
    <location>
        <begin position="151"/>
        <end position="228"/>
    </location>
</feature>
<comment type="similarity">
    <text evidence="2">Belongs to the MgtC/SapB family.</text>
</comment>
<feature type="domain" description="MgtC/SapB/SrpB/YhiD N-terminal" evidence="8">
    <location>
        <begin position="11"/>
        <end position="133"/>
    </location>
</feature>
<evidence type="ECO:0000313" key="10">
    <source>
        <dbReference type="EMBL" id="MDE8643362.1"/>
    </source>
</evidence>
<feature type="transmembrane region" description="Helical" evidence="7">
    <location>
        <begin position="111"/>
        <end position="128"/>
    </location>
</feature>
<feature type="transmembrane region" description="Helical" evidence="7">
    <location>
        <begin position="64"/>
        <end position="81"/>
    </location>
</feature>
<dbReference type="Gene3D" id="3.30.70.260">
    <property type="match status" value="1"/>
</dbReference>
<feature type="transmembrane region" description="Helical" evidence="7">
    <location>
        <begin position="6"/>
        <end position="23"/>
    </location>
</feature>
<dbReference type="PRINTS" id="PR01837">
    <property type="entry name" value="MGTCSAPBPROT"/>
</dbReference>
<keyword evidence="3" id="KW-1003">Cell membrane</keyword>
<dbReference type="PANTHER" id="PTHR33778">
    <property type="entry name" value="PROTEIN MGTC"/>
    <property type="match status" value="1"/>
</dbReference>
<gene>
    <name evidence="10" type="ORF">PXH69_00285</name>
</gene>
<dbReference type="InterPro" id="IPR003416">
    <property type="entry name" value="MgtC/SapB/SrpB/YhiD_fam"/>
</dbReference>
<comment type="subcellular location">
    <subcellularLocation>
        <location evidence="1">Cell membrane</location>
        <topology evidence="1">Multi-pass membrane protein</topology>
    </subcellularLocation>
</comment>
<dbReference type="InterPro" id="IPR049177">
    <property type="entry name" value="MgtC_SapB_SrpB_YhiD_N"/>
</dbReference>
<feature type="transmembrane region" description="Helical" evidence="7">
    <location>
        <begin position="35"/>
        <end position="52"/>
    </location>
</feature>
<evidence type="ECO:0000256" key="6">
    <source>
        <dbReference type="ARBA" id="ARBA00023136"/>
    </source>
</evidence>
<dbReference type="AlphaFoldDB" id="A0AAW6LEB9"/>
<organism evidence="10 11">
    <name type="scientific">Rhodococcus qingshengii</name>
    <dbReference type="NCBI Taxonomy" id="334542"/>
    <lineage>
        <taxon>Bacteria</taxon>
        <taxon>Bacillati</taxon>
        <taxon>Actinomycetota</taxon>
        <taxon>Actinomycetes</taxon>
        <taxon>Mycobacteriales</taxon>
        <taxon>Nocardiaceae</taxon>
        <taxon>Rhodococcus</taxon>
        <taxon>Rhodococcus erythropolis group</taxon>
    </lineage>
</organism>
<dbReference type="GO" id="GO:0005886">
    <property type="term" value="C:plasma membrane"/>
    <property type="evidence" value="ECO:0007669"/>
    <property type="project" value="UniProtKB-SubCell"/>
</dbReference>
<evidence type="ECO:0000259" key="9">
    <source>
        <dbReference type="Pfam" id="PF21770"/>
    </source>
</evidence>
<name>A0AAW6LEB9_RHOSG</name>